<dbReference type="AlphaFoldDB" id="A0A7W7DDQ8"/>
<dbReference type="EMBL" id="JACHND010000001">
    <property type="protein sequence ID" value="MBB4704075.1"/>
    <property type="molecule type" value="Genomic_DNA"/>
</dbReference>
<sequence>MSVTQIPLPFLYTVDHIGPGHAREALARDVLAGLTACPKWLPPKWFYDATGSALFERITRLPEYYPFRRELGLLREHAPEIARLTGAENLVELGSGTSEKTALLLEALREAGTLRTYTPVDVDGETLEAAARRVSAAHPGLAVWAVRADFERHLALLPRIGRRLVAFLGGTLGNLEEEARASFLAALRETLVPGDCLLLGADLVKDTGRLVAAYDDAAGVTAAFNRNVLAVLNRELGADFAPEAFAHVALYDARRHRIEMRLRATRTMRVRFRVPSLEVGFRAGEEMRTEISAKFYRYLLERELARAGYVPVRWYTDPGQDFALALAEVPGAPAARPDGDPARPRRGRRQGGA</sequence>
<dbReference type="GO" id="GO:0032259">
    <property type="term" value="P:methylation"/>
    <property type="evidence" value="ECO:0007669"/>
    <property type="project" value="UniProtKB-KW"/>
</dbReference>
<comment type="caution">
    <text evidence="5">The sequence shown here is derived from an EMBL/GenBank/DDBJ whole genome shotgun (WGS) entry which is preliminary data.</text>
</comment>
<dbReference type="Gene3D" id="3.40.50.150">
    <property type="entry name" value="Vaccinia Virus protein VP39"/>
    <property type="match status" value="1"/>
</dbReference>
<dbReference type="Pfam" id="PF10017">
    <property type="entry name" value="Methyltransf_33"/>
    <property type="match status" value="1"/>
</dbReference>
<keyword evidence="2 5" id="KW-0808">Transferase</keyword>
<feature type="domain" description="Histidine-specific methyltransferase SAM-dependent" evidence="4">
    <location>
        <begin position="27"/>
        <end position="328"/>
    </location>
</feature>
<dbReference type="PANTHER" id="PTHR43397:SF1">
    <property type="entry name" value="ERGOTHIONEINE BIOSYNTHESIS PROTEIN 1"/>
    <property type="match status" value="1"/>
</dbReference>
<evidence type="ECO:0000313" key="6">
    <source>
        <dbReference type="Proteomes" id="UP000542210"/>
    </source>
</evidence>
<dbReference type="GO" id="GO:0052706">
    <property type="term" value="F:L-histidine N(alpha)-methyltransferase activity"/>
    <property type="evidence" value="ECO:0007669"/>
    <property type="project" value="UniProtKB-EC"/>
</dbReference>
<dbReference type="SUPFAM" id="SSF53335">
    <property type="entry name" value="S-adenosyl-L-methionine-dependent methyltransferases"/>
    <property type="match status" value="1"/>
</dbReference>
<evidence type="ECO:0000256" key="1">
    <source>
        <dbReference type="ARBA" id="ARBA00022603"/>
    </source>
</evidence>
<keyword evidence="6" id="KW-1185">Reference proteome</keyword>
<feature type="compositionally biased region" description="Basic residues" evidence="3">
    <location>
        <begin position="344"/>
        <end position="353"/>
    </location>
</feature>
<dbReference type="InterPro" id="IPR019257">
    <property type="entry name" value="MeTrfase_dom"/>
</dbReference>
<organism evidence="5 6">
    <name type="scientific">Sphaerisporangium siamense</name>
    <dbReference type="NCBI Taxonomy" id="795645"/>
    <lineage>
        <taxon>Bacteria</taxon>
        <taxon>Bacillati</taxon>
        <taxon>Actinomycetota</taxon>
        <taxon>Actinomycetes</taxon>
        <taxon>Streptosporangiales</taxon>
        <taxon>Streptosporangiaceae</taxon>
        <taxon>Sphaerisporangium</taxon>
    </lineage>
</organism>
<evidence type="ECO:0000313" key="5">
    <source>
        <dbReference type="EMBL" id="MBB4704075.1"/>
    </source>
</evidence>
<dbReference type="Proteomes" id="UP000542210">
    <property type="component" value="Unassembled WGS sequence"/>
</dbReference>
<name>A0A7W7DDQ8_9ACTN</name>
<evidence type="ECO:0000256" key="3">
    <source>
        <dbReference type="SAM" id="MobiDB-lite"/>
    </source>
</evidence>
<gene>
    <name evidence="5" type="ORF">BJ982_005619</name>
</gene>
<dbReference type="InterPro" id="IPR051128">
    <property type="entry name" value="EgtD_Methyltrsf_superfamily"/>
</dbReference>
<dbReference type="NCBIfam" id="TIGR03438">
    <property type="entry name" value="egtD_ergothio"/>
    <property type="match status" value="1"/>
</dbReference>
<proteinExistence type="predicted"/>
<protein>
    <submittedName>
        <fullName evidence="5">L-histidine N-alpha-methyltransferase</fullName>
        <ecNumber evidence="5">2.1.1.44</ecNumber>
    </submittedName>
</protein>
<dbReference type="PANTHER" id="PTHR43397">
    <property type="entry name" value="ERGOTHIONEINE BIOSYNTHESIS PROTEIN 1"/>
    <property type="match status" value="1"/>
</dbReference>
<accession>A0A7W7DDQ8</accession>
<dbReference type="InterPro" id="IPR017804">
    <property type="entry name" value="MeTrfase_EgtD-like"/>
</dbReference>
<dbReference type="EC" id="2.1.1.44" evidence="5"/>
<feature type="region of interest" description="Disordered" evidence="3">
    <location>
        <begin position="332"/>
        <end position="353"/>
    </location>
</feature>
<evidence type="ECO:0000256" key="2">
    <source>
        <dbReference type="ARBA" id="ARBA00022679"/>
    </source>
</evidence>
<dbReference type="PIRSF" id="PIRSF018005">
    <property type="entry name" value="UCP018005"/>
    <property type="match status" value="1"/>
</dbReference>
<reference evidence="5 6" key="1">
    <citation type="submission" date="2020-08" db="EMBL/GenBank/DDBJ databases">
        <title>Sequencing the genomes of 1000 actinobacteria strains.</title>
        <authorList>
            <person name="Klenk H.-P."/>
        </authorList>
    </citation>
    <scope>NUCLEOTIDE SEQUENCE [LARGE SCALE GENOMIC DNA]</scope>
    <source>
        <strain evidence="5 6">DSM 45784</strain>
    </source>
</reference>
<dbReference type="InterPro" id="IPR029063">
    <property type="entry name" value="SAM-dependent_MTases_sf"/>
</dbReference>
<keyword evidence="1 5" id="KW-0489">Methyltransferase</keyword>
<evidence type="ECO:0000259" key="4">
    <source>
        <dbReference type="Pfam" id="PF10017"/>
    </source>
</evidence>
<dbReference type="InterPro" id="IPR035094">
    <property type="entry name" value="EgtD"/>
</dbReference>